<dbReference type="EMBL" id="QZWG01000015">
    <property type="protein sequence ID" value="RZB65574.1"/>
    <property type="molecule type" value="Genomic_DNA"/>
</dbReference>
<name>A0A445GWH8_GLYSO</name>
<protein>
    <submittedName>
        <fullName evidence="1">Uncharacterized protein</fullName>
    </submittedName>
</protein>
<comment type="caution">
    <text evidence="1">The sequence shown here is derived from an EMBL/GenBank/DDBJ whole genome shotgun (WGS) entry which is preliminary data.</text>
</comment>
<dbReference type="AlphaFoldDB" id="A0A445GWH8"/>
<keyword evidence="2" id="KW-1185">Reference proteome</keyword>
<evidence type="ECO:0000313" key="2">
    <source>
        <dbReference type="Proteomes" id="UP000289340"/>
    </source>
</evidence>
<evidence type="ECO:0000313" key="1">
    <source>
        <dbReference type="EMBL" id="RZB65574.1"/>
    </source>
</evidence>
<reference evidence="1 2" key="1">
    <citation type="submission" date="2018-09" db="EMBL/GenBank/DDBJ databases">
        <title>A high-quality reference genome of wild soybean provides a powerful tool to mine soybean genomes.</title>
        <authorList>
            <person name="Xie M."/>
            <person name="Chung C.Y.L."/>
            <person name="Li M.-W."/>
            <person name="Wong F.-L."/>
            <person name="Chan T.-F."/>
            <person name="Lam H.-M."/>
        </authorList>
    </citation>
    <scope>NUCLEOTIDE SEQUENCE [LARGE SCALE GENOMIC DNA]</scope>
    <source>
        <strain evidence="2">cv. W05</strain>
        <tissue evidence="1">Hypocotyl of etiolated seedlings</tissue>
    </source>
</reference>
<sequence length="93" mass="10223">MEPPLLCRRRVQSKGGDVALFVHRGTKLLGGDEIQRDSNGSCIASAVYSLSAEKMISHREEIFSHPKGTWCTRHTNGKPNIYSCEGATISGLY</sequence>
<dbReference type="Proteomes" id="UP000289340">
    <property type="component" value="Chromosome 15"/>
</dbReference>
<gene>
    <name evidence="1" type="ORF">D0Y65_041587</name>
</gene>
<accession>A0A445GWH8</accession>
<proteinExistence type="predicted"/>
<organism evidence="1 2">
    <name type="scientific">Glycine soja</name>
    <name type="common">Wild soybean</name>
    <dbReference type="NCBI Taxonomy" id="3848"/>
    <lineage>
        <taxon>Eukaryota</taxon>
        <taxon>Viridiplantae</taxon>
        <taxon>Streptophyta</taxon>
        <taxon>Embryophyta</taxon>
        <taxon>Tracheophyta</taxon>
        <taxon>Spermatophyta</taxon>
        <taxon>Magnoliopsida</taxon>
        <taxon>eudicotyledons</taxon>
        <taxon>Gunneridae</taxon>
        <taxon>Pentapetalae</taxon>
        <taxon>rosids</taxon>
        <taxon>fabids</taxon>
        <taxon>Fabales</taxon>
        <taxon>Fabaceae</taxon>
        <taxon>Papilionoideae</taxon>
        <taxon>50 kb inversion clade</taxon>
        <taxon>NPAAA clade</taxon>
        <taxon>indigoferoid/millettioid clade</taxon>
        <taxon>Phaseoleae</taxon>
        <taxon>Glycine</taxon>
        <taxon>Glycine subgen. Soja</taxon>
    </lineage>
</organism>